<organism evidence="9 10">
    <name type="scientific">Physocladia obscura</name>
    <dbReference type="NCBI Taxonomy" id="109957"/>
    <lineage>
        <taxon>Eukaryota</taxon>
        <taxon>Fungi</taxon>
        <taxon>Fungi incertae sedis</taxon>
        <taxon>Chytridiomycota</taxon>
        <taxon>Chytridiomycota incertae sedis</taxon>
        <taxon>Chytridiomycetes</taxon>
        <taxon>Chytridiales</taxon>
        <taxon>Chytriomycetaceae</taxon>
        <taxon>Physocladia</taxon>
    </lineage>
</organism>
<name>A0AAD5XHD7_9FUNG</name>
<feature type="region of interest" description="Disordered" evidence="7">
    <location>
        <begin position="1"/>
        <end position="47"/>
    </location>
</feature>
<evidence type="ECO:0000256" key="1">
    <source>
        <dbReference type="ARBA" id="ARBA00004123"/>
    </source>
</evidence>
<evidence type="ECO:0000313" key="9">
    <source>
        <dbReference type="EMBL" id="KAJ3125334.1"/>
    </source>
</evidence>
<dbReference type="PANTHER" id="PTHR21551">
    <property type="entry name" value="TOPOISOMERASE II-ASSOCIATED PROTEIN PAT1"/>
    <property type="match status" value="1"/>
</dbReference>
<evidence type="ECO:0000256" key="7">
    <source>
        <dbReference type="SAM" id="MobiDB-lite"/>
    </source>
</evidence>
<protein>
    <recommendedName>
        <fullName evidence="8">mRNA decay factor PAT1 domain-containing protein</fullName>
    </recommendedName>
</protein>
<feature type="compositionally biased region" description="Low complexity" evidence="7">
    <location>
        <begin position="402"/>
        <end position="426"/>
    </location>
</feature>
<feature type="region of interest" description="Disordered" evidence="7">
    <location>
        <begin position="333"/>
        <end position="389"/>
    </location>
</feature>
<feature type="compositionally biased region" description="Low complexity" evidence="7">
    <location>
        <begin position="333"/>
        <end position="371"/>
    </location>
</feature>
<comment type="similarity">
    <text evidence="3">Belongs to the PAT1 family.</text>
</comment>
<evidence type="ECO:0000313" key="10">
    <source>
        <dbReference type="Proteomes" id="UP001211907"/>
    </source>
</evidence>
<comment type="caution">
    <text evidence="9">The sequence shown here is derived from an EMBL/GenBank/DDBJ whole genome shotgun (WGS) entry which is preliminary data.</text>
</comment>
<evidence type="ECO:0000256" key="4">
    <source>
        <dbReference type="ARBA" id="ARBA00022490"/>
    </source>
</evidence>
<dbReference type="GO" id="GO:0005634">
    <property type="term" value="C:nucleus"/>
    <property type="evidence" value="ECO:0007669"/>
    <property type="project" value="UniProtKB-SubCell"/>
</dbReference>
<dbReference type="InterPro" id="IPR039900">
    <property type="entry name" value="Pat1-like"/>
</dbReference>
<dbReference type="EMBL" id="JADGJH010000616">
    <property type="protein sequence ID" value="KAJ3125334.1"/>
    <property type="molecule type" value="Genomic_DNA"/>
</dbReference>
<evidence type="ECO:0000256" key="2">
    <source>
        <dbReference type="ARBA" id="ARBA00004201"/>
    </source>
</evidence>
<keyword evidence="5" id="KW-0694">RNA-binding</keyword>
<dbReference type="AlphaFoldDB" id="A0AAD5XHD7"/>
<feature type="compositionally biased region" description="Gly residues" evidence="7">
    <location>
        <begin position="11"/>
        <end position="20"/>
    </location>
</feature>
<evidence type="ECO:0000256" key="5">
    <source>
        <dbReference type="ARBA" id="ARBA00022884"/>
    </source>
</evidence>
<dbReference type="GO" id="GO:0000290">
    <property type="term" value="P:deadenylation-dependent decapping of nuclear-transcribed mRNA"/>
    <property type="evidence" value="ECO:0007669"/>
    <property type="project" value="InterPro"/>
</dbReference>
<evidence type="ECO:0000256" key="6">
    <source>
        <dbReference type="ARBA" id="ARBA00023242"/>
    </source>
</evidence>
<reference evidence="9" key="1">
    <citation type="submission" date="2020-05" db="EMBL/GenBank/DDBJ databases">
        <title>Phylogenomic resolution of chytrid fungi.</title>
        <authorList>
            <person name="Stajich J.E."/>
            <person name="Amses K."/>
            <person name="Simmons R."/>
            <person name="Seto K."/>
            <person name="Myers J."/>
            <person name="Bonds A."/>
            <person name="Quandt C.A."/>
            <person name="Barry K."/>
            <person name="Liu P."/>
            <person name="Grigoriev I."/>
            <person name="Longcore J.E."/>
            <person name="James T.Y."/>
        </authorList>
    </citation>
    <scope>NUCLEOTIDE SEQUENCE</scope>
    <source>
        <strain evidence="9">JEL0513</strain>
    </source>
</reference>
<keyword evidence="10" id="KW-1185">Reference proteome</keyword>
<dbReference type="InterPro" id="IPR019167">
    <property type="entry name" value="PAT1_dom"/>
</dbReference>
<proteinExistence type="inferred from homology"/>
<dbReference type="Pfam" id="PF09770">
    <property type="entry name" value="PAT1"/>
    <property type="match status" value="1"/>
</dbReference>
<feature type="region of interest" description="Disordered" evidence="7">
    <location>
        <begin position="462"/>
        <end position="485"/>
    </location>
</feature>
<dbReference type="GO" id="GO:0000932">
    <property type="term" value="C:P-body"/>
    <property type="evidence" value="ECO:0007669"/>
    <property type="project" value="UniProtKB-SubCell"/>
</dbReference>
<gene>
    <name evidence="9" type="ORF">HK100_010860</name>
</gene>
<dbReference type="GO" id="GO:0033962">
    <property type="term" value="P:P-body assembly"/>
    <property type="evidence" value="ECO:0007669"/>
    <property type="project" value="TreeGrafter"/>
</dbReference>
<feature type="compositionally biased region" description="Polar residues" evidence="7">
    <location>
        <begin position="22"/>
        <end position="34"/>
    </location>
</feature>
<feature type="region of interest" description="Disordered" evidence="7">
    <location>
        <begin position="402"/>
        <end position="437"/>
    </location>
</feature>
<evidence type="ECO:0000259" key="8">
    <source>
        <dbReference type="Pfam" id="PF09770"/>
    </source>
</evidence>
<sequence length="929" mass="102497">MSFFGTASLPRGGGAGGGGRATNSRNAENGNIRNNKGYGNVDSAQFDEGEGSRLDELLETKFKYSDAGIGIDPDDADVDVDNADTFGGSSSLLDDEDDDLNEETFGGGVGISTVGNDQQSLRALSDNERSRNLSFVDNQSSTASGPRMLSLDEIEAQMIASRNQSNHLSMQHQAPHIPQQNPPGFPGYLLQSQQISSQFGNLSLNSSSTNEKRIMSVTEIEQAMLLQKRQQQNSPFLPQNSSSQNFQQNQFFPQQQQQMHMIGRPHLPPNIQQLHHQMIGAQPGSPSNVHPHQRFNGIGQSPQLHTMIPPGNQIIGPSSGSVLLQNQVFNNQGFPSQFHQQHPQLPQFGNFSPSPSFAPPNAESPNSSGGPARESPTFNQIGSQSNPLSNLQTDELLRNAQQIAHQQHQIQMQQQQNPPQNVSGVQQHHRGTGRGEYGQMRYNNIQAQTNKKNVLMHTGFSNDANAQRGASGKGPGPFDGGWSVQSNRTPRWIRYSNSMTQYEKETIARIQIGQLVSDNPYRDDFYYQILTQYRSGNNESASISGSNWQQSMLNQDKDSSLEMHAQMKKLIEGKRMKPKGTTLALEGALGKISLTSVRNPRQLIQINQAAKQSHTIPTFSRLTRRKILKSVEKVYTCVLNLEQLKRTIPNPGSEEEEEWHNELDQNVAEMWEELGLAENVPFTLPHPFPYFLSYSKGKRILPRLVGYLTPDQIFTALTTLFSRAESLDVCNMPAGSEGEAIDLFVSTVLPPTVSFISEVPLQVVNAFLRTLLERHNMVWLAKSKAGLAFLALLLSRAEILKQGGGAQQGLRPPAADDLTLWSELYNFLFASLQGNFAAIFPPAPEADTSGKIKIHDEVYIWQFLAAMAVGATTVDHQRVLLTEVRDKIFETSRRGSSSDNPEDARALANVNLFLNALGLGIDAHQLATS</sequence>
<dbReference type="PANTHER" id="PTHR21551:SF0">
    <property type="entry name" value="PROTEIN ASSOCIATED WITH TOPO II RELATED-1, ISOFORM A"/>
    <property type="match status" value="1"/>
</dbReference>
<comment type="subcellular location">
    <subcellularLocation>
        <location evidence="2">Cytoplasm</location>
        <location evidence="2">P-body</location>
    </subcellularLocation>
    <subcellularLocation>
        <location evidence="1">Nucleus</location>
    </subcellularLocation>
</comment>
<keyword evidence="4" id="KW-0963">Cytoplasm</keyword>
<feature type="non-terminal residue" evidence="9">
    <location>
        <position position="929"/>
    </location>
</feature>
<feature type="compositionally biased region" description="Polar residues" evidence="7">
    <location>
        <begin position="376"/>
        <end position="389"/>
    </location>
</feature>
<feature type="domain" description="mRNA decay factor PAT1" evidence="8">
    <location>
        <begin position="499"/>
        <end position="921"/>
    </location>
</feature>
<dbReference type="GO" id="GO:0003723">
    <property type="term" value="F:RNA binding"/>
    <property type="evidence" value="ECO:0007669"/>
    <property type="project" value="UniProtKB-KW"/>
</dbReference>
<accession>A0AAD5XHD7</accession>
<dbReference type="Proteomes" id="UP001211907">
    <property type="component" value="Unassembled WGS sequence"/>
</dbReference>
<evidence type="ECO:0000256" key="3">
    <source>
        <dbReference type="ARBA" id="ARBA00009138"/>
    </source>
</evidence>
<keyword evidence="6" id="KW-0539">Nucleus</keyword>